<feature type="region of interest" description="Disordered" evidence="1">
    <location>
        <begin position="69"/>
        <end position="142"/>
    </location>
</feature>
<dbReference type="AlphaFoldDB" id="A0A1A8BCI4"/>
<protein>
    <submittedName>
        <fullName evidence="2">IQ motif containing C</fullName>
    </submittedName>
</protein>
<evidence type="ECO:0000256" key="1">
    <source>
        <dbReference type="SAM" id="MobiDB-lite"/>
    </source>
</evidence>
<name>A0A1A8BCI4_NOTKA</name>
<feature type="compositionally biased region" description="Basic and acidic residues" evidence="1">
    <location>
        <begin position="93"/>
        <end position="111"/>
    </location>
</feature>
<evidence type="ECO:0000313" key="2">
    <source>
        <dbReference type="EMBL" id="SBP65262.1"/>
    </source>
</evidence>
<organism evidence="2">
    <name type="scientific">Nothobranchius kadleci</name>
    <name type="common">African annual killifish</name>
    <dbReference type="NCBI Taxonomy" id="1051664"/>
    <lineage>
        <taxon>Eukaryota</taxon>
        <taxon>Metazoa</taxon>
        <taxon>Chordata</taxon>
        <taxon>Craniata</taxon>
        <taxon>Vertebrata</taxon>
        <taxon>Euteleostomi</taxon>
        <taxon>Actinopterygii</taxon>
        <taxon>Neopterygii</taxon>
        <taxon>Teleostei</taxon>
        <taxon>Neoteleostei</taxon>
        <taxon>Acanthomorphata</taxon>
        <taxon>Ovalentaria</taxon>
        <taxon>Atherinomorphae</taxon>
        <taxon>Cyprinodontiformes</taxon>
        <taxon>Nothobranchiidae</taxon>
        <taxon>Nothobranchius</taxon>
    </lineage>
</organism>
<dbReference type="InterPro" id="IPR042506">
    <property type="entry name" value="IQCC"/>
</dbReference>
<sequence>MVMDRDKLEMVITHFQARARGFLTRSDVRRAREDFEEIVMEIDGALRHLRWTETVISIPHFTDTDRPWLCPSNIPSEPDLEVTPTLSPAPVSEADHDVLVERSEAERDDSQTHLPRTPVREEEEEQKRITSGGAGRAMKSMSSSTIWSSVELGANSHEGPRLYHLAQDVPRTPQALRLHRNTLTMELVWLQQAIDSRKKYLSLKNRLSAS</sequence>
<accession>A0A1A8BCI4</accession>
<reference evidence="2" key="1">
    <citation type="submission" date="2016-05" db="EMBL/GenBank/DDBJ databases">
        <authorList>
            <person name="Lavstsen T."/>
            <person name="Jespersen J.S."/>
        </authorList>
    </citation>
    <scope>NUCLEOTIDE SEQUENCE</scope>
    <source>
        <tissue evidence="2">Brain</tissue>
    </source>
</reference>
<dbReference type="PANTHER" id="PTHR16049:SF8">
    <property type="entry name" value="IQ DOMAIN-CONTAINING PROTEIN C"/>
    <property type="match status" value="1"/>
</dbReference>
<dbReference type="EMBL" id="HADZ01001321">
    <property type="protein sequence ID" value="SBP65262.1"/>
    <property type="molecule type" value="Transcribed_RNA"/>
</dbReference>
<proteinExistence type="predicted"/>
<dbReference type="PROSITE" id="PS50096">
    <property type="entry name" value="IQ"/>
    <property type="match status" value="1"/>
</dbReference>
<reference evidence="2" key="2">
    <citation type="submission" date="2016-06" db="EMBL/GenBank/DDBJ databases">
        <title>The genome of a short-lived fish provides insights into sex chromosome evolution and the genetic control of aging.</title>
        <authorList>
            <person name="Reichwald K."/>
            <person name="Felder M."/>
            <person name="Petzold A."/>
            <person name="Koch P."/>
            <person name="Groth M."/>
            <person name="Platzer M."/>
        </authorList>
    </citation>
    <scope>NUCLEOTIDE SEQUENCE</scope>
    <source>
        <tissue evidence="2">Brain</tissue>
    </source>
</reference>
<dbReference type="PANTHER" id="PTHR16049">
    <property type="entry name" value="IQ DOMAIN-CONTAINING PROTEIN C"/>
    <property type="match status" value="1"/>
</dbReference>
<gene>
    <name evidence="2" type="primary">IQCC</name>
</gene>